<protein>
    <recommendedName>
        <fullName evidence="5">EF-hand domain-containing protein</fullName>
    </recommendedName>
</protein>
<keyword evidence="2" id="KW-0677">Repeat</keyword>
<dbReference type="InterPro" id="IPR051581">
    <property type="entry name" value="Ca-bind"/>
</dbReference>
<dbReference type="Proteomes" id="UP000683925">
    <property type="component" value="Unassembled WGS sequence"/>
</dbReference>
<keyword evidence="3" id="KW-0106">Calcium</keyword>
<dbReference type="EMBL" id="CAJJDP010000038">
    <property type="protein sequence ID" value="CAD8160676.1"/>
    <property type="molecule type" value="Genomic_DNA"/>
</dbReference>
<sequence length="508" mass="59520">MNNYHIKILSIEWLVSNRCKTSRNQELYKQEVHQKSQDENQIERGIRHFELSDQFAKLVYILRIARLLEKNNRDVDGCIEASNLINNIKGPYLNHSKYGVVSNLFYNYEQREICPQQLINRFNADRHPENKILNRSPNDVREEFLSGLSTILTWVQDLKQFQQQGPQYGTPPKSVTHSNLMILQNNRYQLLILKIVQQLNFCPSQVKSVKSYQQKYQQQKEGQSHQSNASQMQSTSRQVELIVQRIRNRLISRGARGVIQFYSVSKILDADHNGMLNLTEFRKAIRDHKIKVTDQEIDLAFQYFDREQTGLLGYGVSFLYEVMKCHIRDLNQQNNYLKNIEQTIITLSTLRNKFIFRKKSDDEIIQGFLNHYNCYIILMENSGMKIHQMKNYQTSLQIIVSALRLLQNGSKHHNAGNKQFFEPDHKRSYLQDHHRYVLQGGSVSANASFGTFTKQEQLAYLRPLIDQQLTNFIQYFKPLEDVKVNQNGSQLQQIPPSQSQISQQSQII</sequence>
<evidence type="ECO:0000256" key="2">
    <source>
        <dbReference type="ARBA" id="ARBA00022737"/>
    </source>
</evidence>
<proteinExistence type="predicted"/>
<dbReference type="OrthoDB" id="444540at2759"/>
<dbReference type="PROSITE" id="PS50222">
    <property type="entry name" value="EF_HAND_2"/>
    <property type="match status" value="1"/>
</dbReference>
<evidence type="ECO:0000256" key="3">
    <source>
        <dbReference type="ARBA" id="ARBA00022837"/>
    </source>
</evidence>
<evidence type="ECO:0000313" key="6">
    <source>
        <dbReference type="EMBL" id="CAD8160676.1"/>
    </source>
</evidence>
<gene>
    <name evidence="6" type="ORF">POCTA_138.1.T0380307</name>
</gene>
<organism evidence="6 7">
    <name type="scientific">Paramecium octaurelia</name>
    <dbReference type="NCBI Taxonomy" id="43137"/>
    <lineage>
        <taxon>Eukaryota</taxon>
        <taxon>Sar</taxon>
        <taxon>Alveolata</taxon>
        <taxon>Ciliophora</taxon>
        <taxon>Intramacronucleata</taxon>
        <taxon>Oligohymenophorea</taxon>
        <taxon>Peniculida</taxon>
        <taxon>Parameciidae</taxon>
        <taxon>Paramecium</taxon>
    </lineage>
</organism>
<evidence type="ECO:0000256" key="1">
    <source>
        <dbReference type="ARBA" id="ARBA00022723"/>
    </source>
</evidence>
<evidence type="ECO:0000256" key="4">
    <source>
        <dbReference type="SAM" id="MobiDB-lite"/>
    </source>
</evidence>
<evidence type="ECO:0000313" key="7">
    <source>
        <dbReference type="Proteomes" id="UP000683925"/>
    </source>
</evidence>
<feature type="domain" description="EF-hand" evidence="5">
    <location>
        <begin position="266"/>
        <end position="291"/>
    </location>
</feature>
<dbReference type="Pfam" id="PF13499">
    <property type="entry name" value="EF-hand_7"/>
    <property type="match status" value="1"/>
</dbReference>
<feature type="compositionally biased region" description="Low complexity" evidence="4">
    <location>
        <begin position="489"/>
        <end position="508"/>
    </location>
</feature>
<dbReference type="PANTHER" id="PTHR34524:SF6">
    <property type="entry name" value="CALCYPHOSINE LIKE"/>
    <property type="match status" value="1"/>
</dbReference>
<comment type="caution">
    <text evidence="6">The sequence shown here is derived from an EMBL/GenBank/DDBJ whole genome shotgun (WGS) entry which is preliminary data.</text>
</comment>
<dbReference type="InterPro" id="IPR002048">
    <property type="entry name" value="EF_hand_dom"/>
</dbReference>
<dbReference type="InterPro" id="IPR018247">
    <property type="entry name" value="EF_Hand_1_Ca_BS"/>
</dbReference>
<dbReference type="PANTHER" id="PTHR34524">
    <property type="entry name" value="CALCYPHOSIN"/>
    <property type="match status" value="1"/>
</dbReference>
<dbReference type="GO" id="GO:0005509">
    <property type="term" value="F:calcium ion binding"/>
    <property type="evidence" value="ECO:0007669"/>
    <property type="project" value="InterPro"/>
</dbReference>
<keyword evidence="7" id="KW-1185">Reference proteome</keyword>
<keyword evidence="1" id="KW-0479">Metal-binding</keyword>
<name>A0A8S1UDJ6_PAROT</name>
<feature type="region of interest" description="Disordered" evidence="4">
    <location>
        <begin position="487"/>
        <end position="508"/>
    </location>
</feature>
<dbReference type="PROSITE" id="PS00018">
    <property type="entry name" value="EF_HAND_1"/>
    <property type="match status" value="1"/>
</dbReference>
<reference evidence="6" key="1">
    <citation type="submission" date="2021-01" db="EMBL/GenBank/DDBJ databases">
        <authorList>
            <consortium name="Genoscope - CEA"/>
            <person name="William W."/>
        </authorList>
    </citation>
    <scope>NUCLEOTIDE SEQUENCE</scope>
</reference>
<dbReference type="AlphaFoldDB" id="A0A8S1UDJ6"/>
<accession>A0A8S1UDJ6</accession>
<evidence type="ECO:0000259" key="5">
    <source>
        <dbReference type="PROSITE" id="PS50222"/>
    </source>
</evidence>